<keyword evidence="3" id="KW-1185">Reference proteome</keyword>
<reference evidence="2" key="1">
    <citation type="submission" date="2013-08" db="EMBL/GenBank/DDBJ databases">
        <title>Gene expansion shapes genome architecture in the human pathogen Lichtheimia corymbifera: an evolutionary genomics analysis in the ancient terrestrial Mucorales (Mucoromycotina).</title>
        <authorList>
            <person name="Schwartze V.U."/>
            <person name="Winter S."/>
            <person name="Shelest E."/>
            <person name="Marcet-Houben M."/>
            <person name="Horn F."/>
            <person name="Wehner S."/>
            <person name="Hoffmann K."/>
            <person name="Riege K."/>
            <person name="Sammeth M."/>
            <person name="Nowrousian M."/>
            <person name="Valiante V."/>
            <person name="Linde J."/>
            <person name="Jacobsen I.D."/>
            <person name="Marz M."/>
            <person name="Brakhage A.A."/>
            <person name="Gabaldon T."/>
            <person name="Bocker S."/>
            <person name="Voigt K."/>
        </authorList>
    </citation>
    <scope>NUCLEOTIDE SEQUENCE [LARGE SCALE GENOMIC DNA]</scope>
    <source>
        <strain evidence="2">FSU 9682</strain>
    </source>
</reference>
<dbReference type="VEuPathDB" id="FungiDB:LCOR_06747.1"/>
<comment type="caution">
    <text evidence="2">The sequence shown here is derived from an EMBL/GenBank/DDBJ whole genome shotgun (WGS) entry which is preliminary data.</text>
</comment>
<accession>A0A068S0W1</accession>
<protein>
    <submittedName>
        <fullName evidence="2">Uncharacterized protein</fullName>
    </submittedName>
</protein>
<gene>
    <name evidence="2" type="ORF">LCOR_06747.1</name>
</gene>
<proteinExistence type="predicted"/>
<dbReference type="EMBL" id="CBTN010000031">
    <property type="protein sequence ID" value="CDH55625.1"/>
    <property type="molecule type" value="Genomic_DNA"/>
</dbReference>
<feature type="compositionally biased region" description="Polar residues" evidence="1">
    <location>
        <begin position="71"/>
        <end position="80"/>
    </location>
</feature>
<dbReference type="AlphaFoldDB" id="A0A068S0W1"/>
<feature type="compositionally biased region" description="Polar residues" evidence="1">
    <location>
        <begin position="30"/>
        <end position="40"/>
    </location>
</feature>
<name>A0A068S0W1_9FUNG</name>
<organism evidence="2 3">
    <name type="scientific">Lichtheimia corymbifera JMRC:FSU:9682</name>
    <dbReference type="NCBI Taxonomy" id="1263082"/>
    <lineage>
        <taxon>Eukaryota</taxon>
        <taxon>Fungi</taxon>
        <taxon>Fungi incertae sedis</taxon>
        <taxon>Mucoromycota</taxon>
        <taxon>Mucoromycotina</taxon>
        <taxon>Mucoromycetes</taxon>
        <taxon>Mucorales</taxon>
        <taxon>Lichtheimiaceae</taxon>
        <taxon>Lichtheimia</taxon>
    </lineage>
</organism>
<dbReference type="Proteomes" id="UP000027586">
    <property type="component" value="Unassembled WGS sequence"/>
</dbReference>
<feature type="region of interest" description="Disordered" evidence="1">
    <location>
        <begin position="16"/>
        <end position="42"/>
    </location>
</feature>
<evidence type="ECO:0000256" key="1">
    <source>
        <dbReference type="SAM" id="MobiDB-lite"/>
    </source>
</evidence>
<sequence>MTRRSAHVYPLDRVFFTPSTTSSSPAEQGIRSNTTTTTAMSLKERVSQRLGRFLSIKYDRHHHRHHHLRNNDSSLQQPQQSNATTTSNHTAATTTIKQTYDATPHLYNRHHASMPLTSKDMGIDGTNDDCYYRQDDQPISSLQMPVLPTALRPPPRPHYHHNRRAAIQQPFNDRCKSATVIMFGANSHFDIVRNDIAAKDGDDEDDDDRHSFFTSLEQVDSEQEEDDDEDDLYPQQQVAMSVTILPAAMAAATAARSRRYRARAAKAAAAAAYL</sequence>
<feature type="compositionally biased region" description="Low complexity" evidence="1">
    <location>
        <begin position="81"/>
        <end position="90"/>
    </location>
</feature>
<dbReference type="OrthoDB" id="2288207at2759"/>
<evidence type="ECO:0000313" key="2">
    <source>
        <dbReference type="EMBL" id="CDH55625.1"/>
    </source>
</evidence>
<evidence type="ECO:0000313" key="3">
    <source>
        <dbReference type="Proteomes" id="UP000027586"/>
    </source>
</evidence>
<feature type="region of interest" description="Disordered" evidence="1">
    <location>
        <begin position="60"/>
        <end position="90"/>
    </location>
</feature>